<evidence type="ECO:0000313" key="3">
    <source>
        <dbReference type="Proteomes" id="UP001204524"/>
    </source>
</evidence>
<dbReference type="EMBL" id="JANARS010000002">
    <property type="protein sequence ID" value="MCP3421024.1"/>
    <property type="molecule type" value="Genomic_DNA"/>
</dbReference>
<keyword evidence="1" id="KW-0732">Signal</keyword>
<evidence type="ECO:0000313" key="2">
    <source>
        <dbReference type="EMBL" id="MCP3421024.1"/>
    </source>
</evidence>
<keyword evidence="3" id="KW-1185">Reference proteome</keyword>
<name>A0ABT1KTE8_9ACTN</name>
<feature type="chain" id="PRO_5045405780" description="Sensor domain-containing protein" evidence="1">
    <location>
        <begin position="24"/>
        <end position="208"/>
    </location>
</feature>
<organism evidence="2 3">
    <name type="scientific">Nocardioides pinisoli</name>
    <dbReference type="NCBI Taxonomy" id="2950279"/>
    <lineage>
        <taxon>Bacteria</taxon>
        <taxon>Bacillati</taxon>
        <taxon>Actinomycetota</taxon>
        <taxon>Actinomycetes</taxon>
        <taxon>Propionibacteriales</taxon>
        <taxon>Nocardioidaceae</taxon>
        <taxon>Nocardioides</taxon>
    </lineage>
</organism>
<reference evidence="2 3" key="1">
    <citation type="submission" date="2022-06" db="EMBL/GenBank/DDBJ databases">
        <authorList>
            <person name="So Y."/>
        </authorList>
    </citation>
    <scope>NUCLEOTIDE SEQUENCE [LARGE SCALE GENOMIC DNA]</scope>
    <source>
        <strain evidence="2 3">STR3</strain>
    </source>
</reference>
<dbReference type="Proteomes" id="UP001204524">
    <property type="component" value="Unassembled WGS sequence"/>
</dbReference>
<accession>A0ABT1KTE8</accession>
<feature type="signal peptide" evidence="1">
    <location>
        <begin position="1"/>
        <end position="23"/>
    </location>
</feature>
<evidence type="ECO:0008006" key="4">
    <source>
        <dbReference type="Google" id="ProtNLM"/>
    </source>
</evidence>
<proteinExistence type="predicted"/>
<dbReference type="RefSeq" id="WP_254180265.1">
    <property type="nucleotide sequence ID" value="NZ_JANARS010000002.1"/>
</dbReference>
<sequence>MRSPLVALAVLAALLAPSPVAVAQAPPEPLTRQHLLTSEDYLVVYPDMRDPLRSVMRSPVFAPRGCDDQAVAVRGTSRIQGSVSPVSPRRSVALIDQTLVRFDSVREARALVRRYRDFSKRCVGDVDTDDGEGSEVRLKNRAWFPPQVGDESAGLLIGWFQSNVADWRRVLVVRTGRTVSVLDVSFTEVRPPKRGVLALGRLAVDRLR</sequence>
<evidence type="ECO:0000256" key="1">
    <source>
        <dbReference type="SAM" id="SignalP"/>
    </source>
</evidence>
<gene>
    <name evidence="2" type="ORF">NCI01_04385</name>
</gene>
<comment type="caution">
    <text evidence="2">The sequence shown here is derived from an EMBL/GenBank/DDBJ whole genome shotgun (WGS) entry which is preliminary data.</text>
</comment>
<protein>
    <recommendedName>
        <fullName evidence="4">Sensor domain-containing protein</fullName>
    </recommendedName>
</protein>